<comment type="cofactor">
    <cofactor evidence="1">
        <name>FMN</name>
        <dbReference type="ChEBI" id="CHEBI:58210"/>
    </cofactor>
</comment>
<dbReference type="Gene3D" id="3.20.20.70">
    <property type="entry name" value="Aldolase class I"/>
    <property type="match status" value="1"/>
</dbReference>
<dbReference type="PANTHER" id="PTHR42747">
    <property type="entry name" value="NITRONATE MONOOXYGENASE-RELATED"/>
    <property type="match status" value="1"/>
</dbReference>
<dbReference type="EMBL" id="JAINZZ010000001">
    <property type="protein sequence ID" value="MBY8876347.1"/>
    <property type="molecule type" value="Genomic_DNA"/>
</dbReference>
<keyword evidence="7 10" id="KW-0503">Monooxygenase</keyword>
<accession>A0ABS7Q2R4</accession>
<dbReference type="PANTHER" id="PTHR42747:SF3">
    <property type="entry name" value="NITRONATE MONOOXYGENASE-RELATED"/>
    <property type="match status" value="1"/>
</dbReference>
<dbReference type="Proteomes" id="UP000778578">
    <property type="component" value="Unassembled WGS sequence"/>
</dbReference>
<evidence type="ECO:0000256" key="5">
    <source>
        <dbReference type="ARBA" id="ARBA00022643"/>
    </source>
</evidence>
<keyword evidence="11" id="KW-1185">Reference proteome</keyword>
<organism evidence="10 11">
    <name type="scientific">Actinacidiphila acidipaludis</name>
    <dbReference type="NCBI Taxonomy" id="2873382"/>
    <lineage>
        <taxon>Bacteria</taxon>
        <taxon>Bacillati</taxon>
        <taxon>Actinomycetota</taxon>
        <taxon>Actinomycetes</taxon>
        <taxon>Kitasatosporales</taxon>
        <taxon>Streptomycetaceae</taxon>
        <taxon>Actinacidiphila</taxon>
    </lineage>
</organism>
<comment type="similarity">
    <text evidence="2">Belongs to the nitronate monooxygenase family. NMO class I subfamily.</text>
</comment>
<dbReference type="CDD" id="cd04730">
    <property type="entry name" value="NPD_like"/>
    <property type="match status" value="1"/>
</dbReference>
<keyword evidence="5" id="KW-0288">FMN</keyword>
<evidence type="ECO:0000256" key="8">
    <source>
        <dbReference type="ARBA" id="ARBA00031155"/>
    </source>
</evidence>
<keyword evidence="6" id="KW-0560">Oxidoreductase</keyword>
<dbReference type="SUPFAM" id="SSF51412">
    <property type="entry name" value="Inosine monophosphate dehydrogenase (IMPDH)"/>
    <property type="match status" value="1"/>
</dbReference>
<reference evidence="10 11" key="1">
    <citation type="submission" date="2021-08" db="EMBL/GenBank/DDBJ databases">
        <title>WGS of actinomycetes from Thailand.</title>
        <authorList>
            <person name="Thawai C."/>
        </authorList>
    </citation>
    <scope>NUCLEOTIDE SEQUENCE [LARGE SCALE GENOMIC DNA]</scope>
    <source>
        <strain evidence="10 11">PLK6-54</strain>
    </source>
</reference>
<dbReference type="InterPro" id="IPR013785">
    <property type="entry name" value="Aldolase_TIM"/>
</dbReference>
<keyword evidence="3" id="KW-0216">Detoxification</keyword>
<name>A0ABS7Q2R4_9ACTN</name>
<evidence type="ECO:0000256" key="3">
    <source>
        <dbReference type="ARBA" id="ARBA00022575"/>
    </source>
</evidence>
<gene>
    <name evidence="10" type="ORF">K7862_01665</name>
</gene>
<dbReference type="GO" id="GO:0004497">
    <property type="term" value="F:monooxygenase activity"/>
    <property type="evidence" value="ECO:0007669"/>
    <property type="project" value="UniProtKB-KW"/>
</dbReference>
<evidence type="ECO:0000256" key="6">
    <source>
        <dbReference type="ARBA" id="ARBA00023002"/>
    </source>
</evidence>
<keyword evidence="4" id="KW-0285">Flavoprotein</keyword>
<dbReference type="Pfam" id="PF03060">
    <property type="entry name" value="NMO"/>
    <property type="match status" value="1"/>
</dbReference>
<comment type="catalytic activity">
    <reaction evidence="9">
        <text>3 propionate 3-nitronate + 3 O2 + H2O = 3 3-oxopropanoate + 2 nitrate + nitrite + H2O2 + 3 H(+)</text>
        <dbReference type="Rhea" id="RHEA:57332"/>
        <dbReference type="ChEBI" id="CHEBI:15377"/>
        <dbReference type="ChEBI" id="CHEBI:15378"/>
        <dbReference type="ChEBI" id="CHEBI:15379"/>
        <dbReference type="ChEBI" id="CHEBI:16240"/>
        <dbReference type="ChEBI" id="CHEBI:16301"/>
        <dbReference type="ChEBI" id="CHEBI:17632"/>
        <dbReference type="ChEBI" id="CHEBI:33190"/>
        <dbReference type="ChEBI" id="CHEBI:136067"/>
    </reaction>
</comment>
<evidence type="ECO:0000256" key="4">
    <source>
        <dbReference type="ARBA" id="ARBA00022630"/>
    </source>
</evidence>
<dbReference type="SMART" id="SM01240">
    <property type="entry name" value="IMPDH"/>
    <property type="match status" value="1"/>
</dbReference>
<dbReference type="RefSeq" id="WP_222959604.1">
    <property type="nucleotide sequence ID" value="NZ_JAINZZ010000001.1"/>
</dbReference>
<comment type="caution">
    <text evidence="10">The sequence shown here is derived from an EMBL/GenBank/DDBJ whole genome shotgun (WGS) entry which is preliminary data.</text>
</comment>
<proteinExistence type="inferred from homology"/>
<evidence type="ECO:0000256" key="9">
    <source>
        <dbReference type="ARBA" id="ARBA00049401"/>
    </source>
</evidence>
<evidence type="ECO:0000256" key="1">
    <source>
        <dbReference type="ARBA" id="ARBA00001917"/>
    </source>
</evidence>
<dbReference type="InterPro" id="IPR004136">
    <property type="entry name" value="NMO"/>
</dbReference>
<sequence length="343" mass="35720">MNRLLSDIGIELPVLAAPMAGGPSTPELVAEAARSGSLGFLAGGYKTAEALAEQIQAVRAENVPFGVNLFVANPVPVAPEDYRRYARTLQPEADRFGLTLDEDAPMEDDDDWDRKIALVSELSVPWVSFTFGIPDPAVIQGLRRSGTTVLQNVTSADEARSAAEAGVDALVVQASAAGGHSATLTPHRPLDPASLPDAVASVRHATTLPLIAAGGIATPGDAAAALRAGADATMVGTLLLRTHESGASPAHQAALADPSFDTTVVTRAFTGRPARALRNHFAERYDVVAPAGYPAVHHLTAPLRKAAAAAGDARLVHLWAGTGFREAREEGVAQTLHRLADPL</sequence>
<evidence type="ECO:0000256" key="2">
    <source>
        <dbReference type="ARBA" id="ARBA00009881"/>
    </source>
</evidence>
<evidence type="ECO:0000313" key="11">
    <source>
        <dbReference type="Proteomes" id="UP000778578"/>
    </source>
</evidence>
<evidence type="ECO:0000256" key="7">
    <source>
        <dbReference type="ARBA" id="ARBA00023033"/>
    </source>
</evidence>
<evidence type="ECO:0000313" key="10">
    <source>
        <dbReference type="EMBL" id="MBY8876347.1"/>
    </source>
</evidence>
<protein>
    <recommendedName>
        <fullName evidence="8">Propionate 3-nitronate monooxygenase</fullName>
    </recommendedName>
</protein>